<protein>
    <submittedName>
        <fullName evidence="2">DUF1294 domain-containing protein</fullName>
    </submittedName>
</protein>
<accession>A0A3M8C7C3</accession>
<dbReference type="InterPro" id="IPR010718">
    <property type="entry name" value="DUF1294"/>
</dbReference>
<feature type="transmembrane region" description="Helical" evidence="1">
    <location>
        <begin position="100"/>
        <end position="117"/>
    </location>
</feature>
<dbReference type="AlphaFoldDB" id="A0A3M8C7C3"/>
<reference evidence="2 3" key="1">
    <citation type="submission" date="2018-10" db="EMBL/GenBank/DDBJ databases">
        <title>Phylogenomics of Brevibacillus.</title>
        <authorList>
            <person name="Dunlap C."/>
        </authorList>
    </citation>
    <scope>NUCLEOTIDE SEQUENCE [LARGE SCALE GENOMIC DNA]</scope>
    <source>
        <strain evidence="2 3">JCM 12215</strain>
    </source>
</reference>
<name>A0A3M8C7C3_9BACL</name>
<keyword evidence="1" id="KW-1133">Transmembrane helix</keyword>
<dbReference type="Proteomes" id="UP000282028">
    <property type="component" value="Unassembled WGS sequence"/>
</dbReference>
<keyword evidence="1" id="KW-0812">Transmembrane</keyword>
<feature type="transmembrane region" description="Helical" evidence="1">
    <location>
        <begin position="12"/>
        <end position="28"/>
    </location>
</feature>
<gene>
    <name evidence="2" type="ORF">EDM52_15265</name>
</gene>
<dbReference type="EMBL" id="RHHR01000028">
    <property type="protein sequence ID" value="RNB71596.1"/>
    <property type="molecule type" value="Genomic_DNA"/>
</dbReference>
<dbReference type="Pfam" id="PF06961">
    <property type="entry name" value="DUF1294"/>
    <property type="match status" value="1"/>
</dbReference>
<feature type="transmembrane region" description="Helical" evidence="1">
    <location>
        <begin position="34"/>
        <end position="53"/>
    </location>
</feature>
<organism evidence="2 3">
    <name type="scientific">Brevibacillus invocatus</name>
    <dbReference type="NCBI Taxonomy" id="173959"/>
    <lineage>
        <taxon>Bacteria</taxon>
        <taxon>Bacillati</taxon>
        <taxon>Bacillota</taxon>
        <taxon>Bacilli</taxon>
        <taxon>Bacillales</taxon>
        <taxon>Paenibacillaceae</taxon>
        <taxon>Brevibacillus</taxon>
    </lineage>
</organism>
<sequence>MKQQLKLHRRNRNLLLIVAWLLNLAGLFSFSTPWLLVVGVVLVNAYAWFLMASDKDRAKANSFRIPEASLLLVAALGGAAGALLGMLLHRHKTKHLRFTVLIPFFLAVQLFALVSWLK</sequence>
<dbReference type="OrthoDB" id="1698854at2"/>
<proteinExistence type="predicted"/>
<feature type="transmembrane region" description="Helical" evidence="1">
    <location>
        <begin position="65"/>
        <end position="88"/>
    </location>
</feature>
<dbReference type="RefSeq" id="WP_122909837.1">
    <property type="nucleotide sequence ID" value="NZ_CBCSBE010000007.1"/>
</dbReference>
<keyword evidence="1" id="KW-0472">Membrane</keyword>
<comment type="caution">
    <text evidence="2">The sequence shown here is derived from an EMBL/GenBank/DDBJ whole genome shotgun (WGS) entry which is preliminary data.</text>
</comment>
<evidence type="ECO:0000313" key="2">
    <source>
        <dbReference type="EMBL" id="RNB71596.1"/>
    </source>
</evidence>
<evidence type="ECO:0000313" key="3">
    <source>
        <dbReference type="Proteomes" id="UP000282028"/>
    </source>
</evidence>
<keyword evidence="3" id="KW-1185">Reference proteome</keyword>
<evidence type="ECO:0000256" key="1">
    <source>
        <dbReference type="SAM" id="Phobius"/>
    </source>
</evidence>